<dbReference type="InterPro" id="IPR025736">
    <property type="entry name" value="PucR_C-HTH_dom"/>
</dbReference>
<organism evidence="4 5">
    <name type="scientific">Murinocardiopsis flavida</name>
    <dbReference type="NCBI Taxonomy" id="645275"/>
    <lineage>
        <taxon>Bacteria</taxon>
        <taxon>Bacillati</taxon>
        <taxon>Actinomycetota</taxon>
        <taxon>Actinomycetes</taxon>
        <taxon>Streptosporangiales</taxon>
        <taxon>Nocardiopsidaceae</taxon>
        <taxon>Murinocardiopsis</taxon>
    </lineage>
</organism>
<dbReference type="Pfam" id="PF07905">
    <property type="entry name" value="PucR"/>
    <property type="match status" value="1"/>
</dbReference>
<accession>A0A2P8DPB9</accession>
<dbReference type="PANTHER" id="PTHR33744:SF17">
    <property type="entry name" value="CONSERVED PROTEIN"/>
    <property type="match status" value="1"/>
</dbReference>
<dbReference type="InterPro" id="IPR042070">
    <property type="entry name" value="PucR_C-HTH_sf"/>
</dbReference>
<dbReference type="PANTHER" id="PTHR33744">
    <property type="entry name" value="CARBOHYDRATE DIACID REGULATOR"/>
    <property type="match status" value="1"/>
</dbReference>
<dbReference type="Pfam" id="PF13556">
    <property type="entry name" value="HTH_30"/>
    <property type="match status" value="1"/>
</dbReference>
<dbReference type="InterPro" id="IPR012914">
    <property type="entry name" value="PucR_dom"/>
</dbReference>
<evidence type="ECO:0000313" key="5">
    <source>
        <dbReference type="Proteomes" id="UP000240542"/>
    </source>
</evidence>
<dbReference type="EMBL" id="PYGA01000004">
    <property type="protein sequence ID" value="PSK99067.1"/>
    <property type="molecule type" value="Genomic_DNA"/>
</dbReference>
<dbReference type="OrthoDB" id="3170447at2"/>
<proteinExistence type="predicted"/>
<evidence type="ECO:0000259" key="2">
    <source>
        <dbReference type="Pfam" id="PF07905"/>
    </source>
</evidence>
<gene>
    <name evidence="4" type="ORF">CLV63_104291</name>
</gene>
<dbReference type="Proteomes" id="UP000240542">
    <property type="component" value="Unassembled WGS sequence"/>
</dbReference>
<feature type="domain" description="Purine catabolism PurC-like" evidence="2">
    <location>
        <begin position="6"/>
        <end position="118"/>
    </location>
</feature>
<dbReference type="AlphaFoldDB" id="A0A2P8DPB9"/>
<comment type="caution">
    <text evidence="4">The sequence shown here is derived from an EMBL/GenBank/DDBJ whole genome shotgun (WGS) entry which is preliminary data.</text>
</comment>
<keyword evidence="5" id="KW-1185">Reference proteome</keyword>
<dbReference type="Gene3D" id="1.10.10.2840">
    <property type="entry name" value="PucR C-terminal helix-turn-helix domain"/>
    <property type="match status" value="1"/>
</dbReference>
<evidence type="ECO:0000259" key="3">
    <source>
        <dbReference type="Pfam" id="PF13556"/>
    </source>
</evidence>
<name>A0A2P8DPB9_9ACTN</name>
<reference evidence="4 5" key="1">
    <citation type="submission" date="2018-03" db="EMBL/GenBank/DDBJ databases">
        <title>Genomic Encyclopedia of Archaeal and Bacterial Type Strains, Phase II (KMG-II): from individual species to whole genera.</title>
        <authorList>
            <person name="Goeker M."/>
        </authorList>
    </citation>
    <scope>NUCLEOTIDE SEQUENCE [LARGE SCALE GENOMIC DNA]</scope>
    <source>
        <strain evidence="4 5">DSM 45312</strain>
    </source>
</reference>
<sequence>MHISELMAIKRLRLRFLSGAEHAHREVRWAYTTDLLEPRRYLSGGELVLTGMMWRTGPGDSEVFVRSLVDAGVVCAAAGTALGEIPPDLIAACEAHGLPLIEVPTETSFGAVTEEVLGLLTRHRFSAIAENRDRHRRLMAEVAAGADFPEVFAAAAAEAGVSAWVLSSTGRAVAAAGPELSAADREWLSEHLLNWTDFPHGGVLPASEGAAERAVTLLPVRTPGAHPLPSWVLVCTGDHRAWTEETHEAVAELLSIAVLARSRDEEHSDTDARHLEHLPKLLAAQRFGEAAELLRVVGGPAATRAGQGYVVVSAALVPEPRRSDLARRITAELVGGRPGAVVVGDNDAMAIVRAGPGTGGPDSGGTGTDRSDSGGPGSGGAGSGGSSTDGGSLPVEEALRAEIEHGARLLEPGLADHRLTIGISSTARDVRGLRGAVVEARHARRLADLRGGRSQVVEGAEIDSHELLLASVPEDVQSSYRDRMLGPLIEYDRDHRSDLVATLTTFLEHSGSWQRCAAAMHVHVNTLRYRIGRVEELTRRDLSNLEHRVDLFLALKLRN</sequence>
<evidence type="ECO:0000313" key="4">
    <source>
        <dbReference type="EMBL" id="PSK99067.1"/>
    </source>
</evidence>
<protein>
    <submittedName>
        <fullName evidence="4">PucR-like helix-turn-helix protein</fullName>
    </submittedName>
</protein>
<evidence type="ECO:0000256" key="1">
    <source>
        <dbReference type="SAM" id="MobiDB-lite"/>
    </source>
</evidence>
<feature type="region of interest" description="Disordered" evidence="1">
    <location>
        <begin position="352"/>
        <end position="393"/>
    </location>
</feature>
<feature type="domain" description="PucR C-terminal helix-turn-helix" evidence="3">
    <location>
        <begin position="499"/>
        <end position="557"/>
    </location>
</feature>
<dbReference type="InterPro" id="IPR051448">
    <property type="entry name" value="CdaR-like_regulators"/>
</dbReference>
<dbReference type="RefSeq" id="WP_106582375.1">
    <property type="nucleotide sequence ID" value="NZ_PYGA01000004.1"/>
</dbReference>
<feature type="compositionally biased region" description="Gly residues" evidence="1">
    <location>
        <begin position="374"/>
        <end position="388"/>
    </location>
</feature>
<feature type="compositionally biased region" description="Gly residues" evidence="1">
    <location>
        <begin position="356"/>
        <end position="367"/>
    </location>
</feature>